<comment type="similarity">
    <text evidence="1 5">Belongs to the bacterial ribosomal protein bL33 family.</text>
</comment>
<name>A0A857N6Y2_9BACT</name>
<dbReference type="Gene3D" id="2.20.28.120">
    <property type="entry name" value="Ribosomal protein L33"/>
    <property type="match status" value="1"/>
</dbReference>
<sequence>MAKKGPRQLAGLRCSECKNFNYISERNRTNTPDKIELKKYCPRCRKHTTHKEVSKLK</sequence>
<dbReference type="PANTHER" id="PTHR43168:SF2">
    <property type="entry name" value="LARGE RIBOSOMAL SUBUNIT PROTEIN BL33C"/>
    <property type="match status" value="1"/>
</dbReference>
<dbReference type="GO" id="GO:0005840">
    <property type="term" value="C:ribosome"/>
    <property type="evidence" value="ECO:0007669"/>
    <property type="project" value="UniProtKB-KW"/>
</dbReference>
<evidence type="ECO:0000313" key="7">
    <source>
        <dbReference type="Proteomes" id="UP000463983"/>
    </source>
</evidence>
<dbReference type="NCBIfam" id="NF001860">
    <property type="entry name" value="PRK00595.1"/>
    <property type="match status" value="1"/>
</dbReference>
<evidence type="ECO:0000256" key="4">
    <source>
        <dbReference type="ARBA" id="ARBA00035176"/>
    </source>
</evidence>
<dbReference type="EMBL" id="CP047901">
    <property type="protein sequence ID" value="QHO63774.1"/>
    <property type="molecule type" value="Genomic_DNA"/>
</dbReference>
<evidence type="ECO:0000256" key="3">
    <source>
        <dbReference type="ARBA" id="ARBA00023274"/>
    </source>
</evidence>
<dbReference type="GO" id="GO:0003735">
    <property type="term" value="F:structural constituent of ribosome"/>
    <property type="evidence" value="ECO:0007669"/>
    <property type="project" value="InterPro"/>
</dbReference>
<keyword evidence="3 5" id="KW-0687">Ribonucleoprotein</keyword>
<evidence type="ECO:0000313" key="6">
    <source>
        <dbReference type="EMBL" id="QHO63774.1"/>
    </source>
</evidence>
<dbReference type="PANTHER" id="PTHR43168">
    <property type="entry name" value="50S RIBOSOMAL PROTEIN L33, CHLOROPLASTIC"/>
    <property type="match status" value="1"/>
</dbReference>
<dbReference type="SUPFAM" id="SSF57829">
    <property type="entry name" value="Zn-binding ribosomal proteins"/>
    <property type="match status" value="1"/>
</dbReference>
<gene>
    <name evidence="5" type="primary">rpmG</name>
    <name evidence="6" type="ORF">MICH65_0793</name>
</gene>
<dbReference type="Pfam" id="PF00471">
    <property type="entry name" value="Ribosomal_L33"/>
    <property type="match status" value="1"/>
</dbReference>
<dbReference type="GO" id="GO:1990904">
    <property type="term" value="C:ribonucleoprotein complex"/>
    <property type="evidence" value="ECO:0007669"/>
    <property type="project" value="UniProtKB-KW"/>
</dbReference>
<accession>A0A857N6Y2</accession>
<dbReference type="KEGG" id="caqa:MICH65_0793"/>
<dbReference type="InterPro" id="IPR018264">
    <property type="entry name" value="Ribosomal_bL33_CS"/>
</dbReference>
<dbReference type="GO" id="GO:0006412">
    <property type="term" value="P:translation"/>
    <property type="evidence" value="ECO:0007669"/>
    <property type="project" value="UniProtKB-UniRule"/>
</dbReference>
<keyword evidence="7" id="KW-1185">Reference proteome</keyword>
<dbReference type="NCBIfam" id="TIGR01023">
    <property type="entry name" value="rpmG_bact"/>
    <property type="match status" value="1"/>
</dbReference>
<dbReference type="Proteomes" id="UP000463983">
    <property type="component" value="Chromosome"/>
</dbReference>
<dbReference type="RefSeq" id="WP_161932134.1">
    <property type="nucleotide sequence ID" value="NZ_CP047901.1"/>
</dbReference>
<reference evidence="7" key="1">
    <citation type="journal article" date="2020" name="Microorganisms">
        <title>Complete Genome of a Member of a New Bacterial Lineage in the Microgenomates Group Reveals an Unusual Nucleotide Composition Disparity Between Two Strands of DNA and Limited Metabolic Potential.</title>
        <authorList>
            <person name="Kadnikov V.V."/>
            <person name="Mardanov A.V."/>
            <person name="Beletsky A.V."/>
            <person name="Karnachuk O.V."/>
            <person name="Ravin N.V."/>
        </authorList>
    </citation>
    <scope>NUCLEOTIDE SEQUENCE [LARGE SCALE GENOMIC DNA]</scope>
</reference>
<proteinExistence type="inferred from homology"/>
<dbReference type="HAMAP" id="MF_00294">
    <property type="entry name" value="Ribosomal_bL33"/>
    <property type="match status" value="1"/>
</dbReference>
<dbReference type="InterPro" id="IPR038584">
    <property type="entry name" value="Ribosomal_bL33_sf"/>
</dbReference>
<keyword evidence="2 5" id="KW-0689">Ribosomal protein</keyword>
<dbReference type="GO" id="GO:0005737">
    <property type="term" value="C:cytoplasm"/>
    <property type="evidence" value="ECO:0007669"/>
    <property type="project" value="UniProtKB-ARBA"/>
</dbReference>
<organism evidence="6 7">
    <name type="scientific">Candidatus Chazhemtobacterium aquaticus</name>
    <dbReference type="NCBI Taxonomy" id="2715735"/>
    <lineage>
        <taxon>Bacteria</taxon>
        <taxon>Candidatus Chazhemtobacteraceae</taxon>
        <taxon>Candidatus Chazhemtobacterium</taxon>
    </lineage>
</organism>
<dbReference type="NCBIfam" id="NF001764">
    <property type="entry name" value="PRK00504.1"/>
    <property type="match status" value="1"/>
</dbReference>
<protein>
    <recommendedName>
        <fullName evidence="4 5">Large ribosomal subunit protein bL33</fullName>
    </recommendedName>
</protein>
<evidence type="ECO:0000256" key="1">
    <source>
        <dbReference type="ARBA" id="ARBA00007596"/>
    </source>
</evidence>
<dbReference type="InterPro" id="IPR001705">
    <property type="entry name" value="Ribosomal_bL33"/>
</dbReference>
<evidence type="ECO:0000256" key="5">
    <source>
        <dbReference type="HAMAP-Rule" id="MF_00294"/>
    </source>
</evidence>
<dbReference type="InterPro" id="IPR011332">
    <property type="entry name" value="Ribosomal_zn-bd"/>
</dbReference>
<evidence type="ECO:0000256" key="2">
    <source>
        <dbReference type="ARBA" id="ARBA00022980"/>
    </source>
</evidence>
<dbReference type="AlphaFoldDB" id="A0A857N6Y2"/>
<dbReference type="PROSITE" id="PS00582">
    <property type="entry name" value="RIBOSOMAL_L33"/>
    <property type="match status" value="1"/>
</dbReference>